<reference evidence="3" key="1">
    <citation type="submission" date="2016-08" db="EMBL/GenBank/DDBJ databases">
        <authorList>
            <person name="Varghese N."/>
            <person name="Submissions Spin"/>
        </authorList>
    </citation>
    <scope>NUCLEOTIDE SEQUENCE [LARGE SCALE GENOMIC DNA]</scope>
    <source>
        <strain evidence="3">R-53094</strain>
    </source>
</reference>
<dbReference type="PANTHER" id="PTHR43798">
    <property type="entry name" value="MONOACYLGLYCEROL LIPASE"/>
    <property type="match status" value="1"/>
</dbReference>
<dbReference type="Pfam" id="PF00561">
    <property type="entry name" value="Abhydrolase_1"/>
    <property type="match status" value="1"/>
</dbReference>
<dbReference type="GO" id="GO:0016020">
    <property type="term" value="C:membrane"/>
    <property type="evidence" value="ECO:0007669"/>
    <property type="project" value="TreeGrafter"/>
</dbReference>
<dbReference type="PANTHER" id="PTHR43798:SF33">
    <property type="entry name" value="HYDROLASE, PUTATIVE (AFU_ORTHOLOGUE AFUA_2G14860)-RELATED"/>
    <property type="match status" value="1"/>
</dbReference>
<name>A0A1C3YQM9_9LACO</name>
<evidence type="ECO:0000313" key="3">
    <source>
        <dbReference type="Proteomes" id="UP000199268"/>
    </source>
</evidence>
<gene>
    <name evidence="2" type="ORF">GA0061074_10168</name>
</gene>
<dbReference type="STRING" id="1505725.GA0061074_10168"/>
<dbReference type="EMBL" id="FMAO01000001">
    <property type="protein sequence ID" value="SCB72427.1"/>
    <property type="molecule type" value="Genomic_DNA"/>
</dbReference>
<accession>A0A1C3YQM9</accession>
<organism evidence="2 3">
    <name type="scientific">Weissella bombi</name>
    <dbReference type="NCBI Taxonomy" id="1505725"/>
    <lineage>
        <taxon>Bacteria</taxon>
        <taxon>Bacillati</taxon>
        <taxon>Bacillota</taxon>
        <taxon>Bacilli</taxon>
        <taxon>Lactobacillales</taxon>
        <taxon>Lactobacillaceae</taxon>
        <taxon>Weissella</taxon>
    </lineage>
</organism>
<dbReference type="InterPro" id="IPR050266">
    <property type="entry name" value="AB_hydrolase_sf"/>
</dbReference>
<dbReference type="RefSeq" id="WP_092461115.1">
    <property type="nucleotide sequence ID" value="NZ_BJEE01000002.1"/>
</dbReference>
<dbReference type="AlphaFoldDB" id="A0A1C3YQM9"/>
<proteinExistence type="predicted"/>
<keyword evidence="3" id="KW-1185">Reference proteome</keyword>
<feature type="domain" description="AB hydrolase-1" evidence="1">
    <location>
        <begin position="23"/>
        <end position="248"/>
    </location>
</feature>
<dbReference type="SUPFAM" id="SSF53474">
    <property type="entry name" value="alpha/beta-Hydrolases"/>
    <property type="match status" value="1"/>
</dbReference>
<dbReference type="InterPro" id="IPR000073">
    <property type="entry name" value="AB_hydrolase_1"/>
</dbReference>
<dbReference type="InterPro" id="IPR029058">
    <property type="entry name" value="AB_hydrolase_fold"/>
</dbReference>
<evidence type="ECO:0000259" key="1">
    <source>
        <dbReference type="Pfam" id="PF00561"/>
    </source>
</evidence>
<dbReference type="Gene3D" id="3.40.50.1820">
    <property type="entry name" value="alpha/beta hydrolase"/>
    <property type="match status" value="1"/>
</dbReference>
<protein>
    <submittedName>
        <fullName evidence="2">Pimeloyl-ACP methyl ester carboxylesterase</fullName>
    </submittedName>
</protein>
<dbReference type="Proteomes" id="UP000199268">
    <property type="component" value="Unassembled WGS sequence"/>
</dbReference>
<sequence length="265" mass="30406">MSFFKTNDGVRLHYQFDGNYDQPVVVLLGGYTSMITTWTAQVDDFKQAGFRILRFEYRNHGQSEQTDKGLRISRLAMDLQNLLEYLHVEDFSLVGHSMGAMVASQYISLFGDRHVKALVTEDQTPKMLNEDGWQYGIADSSFKEISRIADDFSKTKLIRQTIDKELKQQVSAGYVPFNFKKNRPLMVDGIVQDWRDVVVNERIPHLFLAGSESPLYPFAHAQAANDLHKQADSAVYVFEGAGHIPHLEFYNEFNRIVIEFIKKAQ</sequence>
<dbReference type="OrthoDB" id="9805423at2"/>
<evidence type="ECO:0000313" key="2">
    <source>
        <dbReference type="EMBL" id="SCB72427.1"/>
    </source>
</evidence>